<dbReference type="STRING" id="1263015.BN580_00422"/>
<keyword evidence="1" id="KW-1133">Transmembrane helix</keyword>
<evidence type="ECO:0000313" key="3">
    <source>
        <dbReference type="Proteomes" id="UP000017938"/>
    </source>
</evidence>
<dbReference type="EMBL" id="CBFW010000436">
    <property type="protein sequence ID" value="CDC77411.1"/>
    <property type="molecule type" value="Genomic_DNA"/>
</dbReference>
<feature type="transmembrane region" description="Helical" evidence="1">
    <location>
        <begin position="6"/>
        <end position="22"/>
    </location>
</feature>
<feature type="transmembrane region" description="Helical" evidence="1">
    <location>
        <begin position="247"/>
        <end position="264"/>
    </location>
</feature>
<reference evidence="2" key="1">
    <citation type="submission" date="2012-11" db="EMBL/GenBank/DDBJ databases">
        <title>Dependencies among metagenomic species, viruses, plasmids and units of genetic variation.</title>
        <authorList>
            <person name="Nielsen H.B."/>
            <person name="Almeida M."/>
            <person name="Juncker A.S."/>
            <person name="Rasmussen S."/>
            <person name="Li J."/>
            <person name="Sunagawa S."/>
            <person name="Plichta D."/>
            <person name="Gautier L."/>
            <person name="Le Chatelier E."/>
            <person name="Peletier E."/>
            <person name="Bonde I."/>
            <person name="Nielsen T."/>
            <person name="Manichanh C."/>
            <person name="Arumugam M."/>
            <person name="Batto J."/>
            <person name="Santos M.B.Q.D."/>
            <person name="Blom N."/>
            <person name="Borruel N."/>
            <person name="Burgdorf K.S."/>
            <person name="Boumezbeur F."/>
            <person name="Casellas F."/>
            <person name="Dore J."/>
            <person name="Guarner F."/>
            <person name="Hansen T."/>
            <person name="Hildebrand F."/>
            <person name="Kaas R.S."/>
            <person name="Kennedy S."/>
            <person name="Kristiansen K."/>
            <person name="Kultima J.R."/>
            <person name="Leonard P."/>
            <person name="Levenez F."/>
            <person name="Lund O."/>
            <person name="Moumen B."/>
            <person name="Le Paslier D."/>
            <person name="Pons N."/>
            <person name="Pedersen O."/>
            <person name="Prifti E."/>
            <person name="Qin J."/>
            <person name="Raes J."/>
            <person name="Tap J."/>
            <person name="Tims S."/>
            <person name="Ussery D.W."/>
            <person name="Yamada T."/>
            <person name="MetaHit consortium"/>
            <person name="Renault P."/>
            <person name="Sicheritz-Ponten T."/>
            <person name="Bork P."/>
            <person name="Wang J."/>
            <person name="Brunak S."/>
            <person name="Ehrlich S.D."/>
        </authorList>
    </citation>
    <scope>NUCLEOTIDE SEQUENCE [LARGE SCALE GENOMIC DNA]</scope>
</reference>
<dbReference type="AlphaFoldDB" id="R6UBD1"/>
<comment type="caution">
    <text evidence="2">The sequence shown here is derived from an EMBL/GenBank/DDBJ whole genome shotgun (WGS) entry which is preliminary data.</text>
</comment>
<sequence length="307" mass="34906">MIFSVISSVLIIISIVCLFGLTPEQVTDDLMKLITPNDTMRNKSRNLRGNKKKHRLYRTLVKMKTALAVTGKSKQFTIVCCASLVLFAAGIILSVLIDNIFLMPVLSVAFALIPFFYTTSTLSYYEKNTKEELETALSIITTSYVRSDDIVAAVRENIKYIKPPLRDVFKSFEGEATAISSNIKRALYKLKSMVDNEIFWEWCDTLIQCQDDRTLKDTLLPIVAKLTDVRIVNSELKTMLSSARNEYWFMVALVVGNIPLLYLLNKDWFHTLLFTTPGKLVCGVCGMVILITALFMMKFTKPVEYKR</sequence>
<feature type="transmembrane region" description="Helical" evidence="1">
    <location>
        <begin position="103"/>
        <end position="125"/>
    </location>
</feature>
<keyword evidence="1" id="KW-0472">Membrane</keyword>
<keyword evidence="1" id="KW-0812">Transmembrane</keyword>
<evidence type="ECO:0008006" key="4">
    <source>
        <dbReference type="Google" id="ProtNLM"/>
    </source>
</evidence>
<dbReference type="Proteomes" id="UP000017938">
    <property type="component" value="Unassembled WGS sequence"/>
</dbReference>
<feature type="transmembrane region" description="Helical" evidence="1">
    <location>
        <begin position="276"/>
        <end position="297"/>
    </location>
</feature>
<name>R6UBD1_9BACT</name>
<gene>
    <name evidence="2" type="ORF">BN580_00422</name>
</gene>
<proteinExistence type="predicted"/>
<feature type="transmembrane region" description="Helical" evidence="1">
    <location>
        <begin position="76"/>
        <end position="97"/>
    </location>
</feature>
<protein>
    <recommendedName>
        <fullName evidence="4">Flp pilus assembly protein TadB</fullName>
    </recommendedName>
</protein>
<organism evidence="2 3">
    <name type="scientific">Candidatus Colimorpha enterica</name>
    <dbReference type="NCBI Taxonomy" id="3083063"/>
    <lineage>
        <taxon>Bacteria</taxon>
        <taxon>Pseudomonadati</taxon>
        <taxon>Bacteroidota</taxon>
        <taxon>Bacteroidia</taxon>
        <taxon>Bacteroidales</taxon>
        <taxon>Candidatus Colimorpha</taxon>
    </lineage>
</organism>
<accession>R6UBD1</accession>
<evidence type="ECO:0000256" key="1">
    <source>
        <dbReference type="SAM" id="Phobius"/>
    </source>
</evidence>
<evidence type="ECO:0000313" key="2">
    <source>
        <dbReference type="EMBL" id="CDC77411.1"/>
    </source>
</evidence>